<reference evidence="2" key="1">
    <citation type="submission" date="2025-08" db="UniProtKB">
        <authorList>
            <consortium name="RefSeq"/>
        </authorList>
    </citation>
    <scope>IDENTIFICATION</scope>
    <source>
        <strain evidence="2">Tuebingen</strain>
        <tissue evidence="2">Fibroblasts and whole tissue</tissue>
    </source>
</reference>
<name>A0AC58H3A6_DANRE</name>
<accession>A0AC58H3A6</accession>
<organism evidence="1 2">
    <name type="scientific">Danio rerio</name>
    <name type="common">Zebrafish</name>
    <name type="synonym">Brachydanio rerio</name>
    <dbReference type="NCBI Taxonomy" id="7955"/>
    <lineage>
        <taxon>Eukaryota</taxon>
        <taxon>Metazoa</taxon>
        <taxon>Chordata</taxon>
        <taxon>Craniata</taxon>
        <taxon>Vertebrata</taxon>
        <taxon>Euteleostomi</taxon>
        <taxon>Actinopterygii</taxon>
        <taxon>Neopterygii</taxon>
        <taxon>Teleostei</taxon>
        <taxon>Ostariophysi</taxon>
        <taxon>Cypriniformes</taxon>
        <taxon>Danionidae</taxon>
        <taxon>Danioninae</taxon>
        <taxon>Danio</taxon>
    </lineage>
</organism>
<gene>
    <name evidence="2" type="primary">adgra1b</name>
</gene>
<protein>
    <submittedName>
        <fullName evidence="2">Adhesion G protein-coupled receptor A3 isoform X1</fullName>
    </submittedName>
</protein>
<evidence type="ECO:0000313" key="2">
    <source>
        <dbReference type="RefSeq" id="XP_073776463.1"/>
    </source>
</evidence>
<proteinExistence type="predicted"/>
<evidence type="ECO:0000313" key="1">
    <source>
        <dbReference type="Proteomes" id="UP000000437"/>
    </source>
</evidence>
<dbReference type="Proteomes" id="UP000000437">
    <property type="component" value="Chromosome 13"/>
</dbReference>
<keyword evidence="1" id="KW-1185">Reference proteome</keyword>
<sequence>MRLLLVLALLCTALAGSRYCPELMIDSCHCTSERSKEFSRQRVRVKVVCDDADLMESMQPSTLPNTTVSLILSNNKISLLQNNSFLGLRALEKLDLRNNLISSIFPGAFRGLTALRRLDLSSNRIGCLSSDMFLDLGRLTKLNLSGNIFSTLPEGLFTHMPSLRALSVATDYLFCDCQLLWLLSWFRSQSVRVGNESVCVYPARLHGLELSSLQEQQLNCEGPLELPVLQLIPSQRQLVFGGDRLPLQCTASYLDPSITLSWSHQHSPVHTLRHGGVCVEESTTHTLPDRRVCVEESIIHDCCLVTSELILTNIDASASGIWQCHVSSSRGNSSIGMEIVVVEATALYCSAERVSSSKGDFRWPKTLAGFMAFLPCAVPSSGSAPQEKRAWRRCDRMGRWAEHDYNQCSYANEFTRSLHELTQTPVNVSSCVSVAQQLSAVTSRAAQFEDMMDVIFVTHLVERLTRLVDHVTQLSDLLLDVASDVMMVEEHVLWMAQNEARACTRIVQCVERIADLALHNSSVLSKVSVNIALEALLLRPASPVSLLCSVLQRPLLPPVSATAHTHSKTQHNTLLNFRCHTANVSGPAVGQLNQNTVAIASIHLPLAVENSTCKLQLIVFRNGKLFPCTGNSSNLADDGKRRSVSTPVAFTKLDGCSPWSPVQPVTVALRHFSLGVDPTAAYWDFDLLDGHGGWRAEGCHITGSAHNTTTIRCAQHNNLAVLMDLKKVLSFPPYPGEFLHPVVYACTAVMLLCLFASIITYIVHHSSIRISRKGWHMLLNFCFHTALTFAVFAGGINRIKYPIICQSVGIVLHYSSLSTMLWLGVTARNIYKQVTKKPPQPQDGDHTPPHPARSPMLRFYLVSAGVPFIICGITAAINIDNYGSGEQTPVCWMAWEPSLGAFYGPVSFILLVTCVYFLCAFMQLRKHPERRYELQSLREETQRLADTHTHPAETAADSGQCHGGCPGLINPSTLANEHSFKAQLRTAAFTLFLFISTWTFGALAVSQAHFLDMIFSCLYGAFSVTLGLFVLIHHCAKRDDVWHCWCACCPGRRAKPQHARIKKINANGDTHMRADAPKSILSHSHCACRCAQTPVSPCCGALHTQQILEDDEAPHVLLHADPQGYRMHRCIKPPIRTKTRRRERELSFHIPESVHGSPHTHICHHVCHHEALALCHHHVCCADEDLSCAPDASEVCVCVCGKPVQEDLHHVELQARRQSVPSQNGILKASALYPSDSIGNIRTGPWRNETTV</sequence>
<dbReference type="RefSeq" id="XP_073776463.1">
    <property type="nucleotide sequence ID" value="XM_073920362.1"/>
</dbReference>
<keyword evidence="2" id="KW-0675">Receptor</keyword>